<gene>
    <name evidence="1" type="ORF">PLEPLA_LOCUS2791</name>
</gene>
<proteinExistence type="predicted"/>
<evidence type="ECO:0000313" key="1">
    <source>
        <dbReference type="EMBL" id="CAB1415078.1"/>
    </source>
</evidence>
<evidence type="ECO:0000313" key="2">
    <source>
        <dbReference type="Proteomes" id="UP001153269"/>
    </source>
</evidence>
<organism evidence="1 2">
    <name type="scientific">Pleuronectes platessa</name>
    <name type="common">European plaice</name>
    <dbReference type="NCBI Taxonomy" id="8262"/>
    <lineage>
        <taxon>Eukaryota</taxon>
        <taxon>Metazoa</taxon>
        <taxon>Chordata</taxon>
        <taxon>Craniata</taxon>
        <taxon>Vertebrata</taxon>
        <taxon>Euteleostomi</taxon>
        <taxon>Actinopterygii</taxon>
        <taxon>Neopterygii</taxon>
        <taxon>Teleostei</taxon>
        <taxon>Neoteleostei</taxon>
        <taxon>Acanthomorphata</taxon>
        <taxon>Carangaria</taxon>
        <taxon>Pleuronectiformes</taxon>
        <taxon>Pleuronectoidei</taxon>
        <taxon>Pleuronectidae</taxon>
        <taxon>Pleuronectes</taxon>
    </lineage>
</organism>
<dbReference type="AlphaFoldDB" id="A0A9N7TNY7"/>
<reference evidence="1" key="1">
    <citation type="submission" date="2020-03" db="EMBL/GenBank/DDBJ databases">
        <authorList>
            <person name="Weist P."/>
        </authorList>
    </citation>
    <scope>NUCLEOTIDE SEQUENCE</scope>
</reference>
<accession>A0A9N7TNY7</accession>
<name>A0A9N7TNY7_PLEPL</name>
<dbReference type="EMBL" id="CADEAL010000136">
    <property type="protein sequence ID" value="CAB1415078.1"/>
    <property type="molecule type" value="Genomic_DNA"/>
</dbReference>
<dbReference type="Proteomes" id="UP001153269">
    <property type="component" value="Unassembled WGS sequence"/>
</dbReference>
<keyword evidence="2" id="KW-1185">Reference proteome</keyword>
<comment type="caution">
    <text evidence="1">The sequence shown here is derived from an EMBL/GenBank/DDBJ whole genome shotgun (WGS) entry which is preliminary data.</text>
</comment>
<sequence length="162" mass="17168">MTRSSTLAVFNKVYFKFTRSLGRLQPAAHFVQGAPLTPEPLPGIVLMQIRRGNQFIPHILWPPTGVAPHDPSSPLLTLSGPATIPDPAPETKRLEFKAALSVPCPSPVRPLSVPCPSPGSWTKGVKRSVGLGLPCPPEAAPNPITVAQGGVGILHSLHPISY</sequence>
<protein>
    <submittedName>
        <fullName evidence="1">Uncharacterized protein</fullName>
    </submittedName>
</protein>